<evidence type="ECO:0000313" key="2">
    <source>
        <dbReference type="EMBL" id="KIH46401.1"/>
    </source>
</evidence>
<dbReference type="InterPro" id="IPR006624">
    <property type="entry name" value="Beta-propeller_rpt_TECPR"/>
</dbReference>
<name>A0A0C2FNK5_9BILA</name>
<dbReference type="Pfam" id="PF06462">
    <property type="entry name" value="Hyd_WA"/>
    <property type="match status" value="1"/>
</dbReference>
<accession>A0A0C2FNK5</accession>
<sequence>VSNSGADYANLPKHWVSDHVVIASTSHYRDAKWRKQILEDLCAVNEACWEAFKSMSNELGDLIDDEVKSDSWNHKVRAKLRLAGERRFVAGMIYLSVEQMMFQPNSGNTVVKSLTEVTSAAREFDPSTSTFIIRTSFCGESLELGFSEECDRDEWHEFLEQESFANVSYPTSLSIPGCMKSVSAGAEGVVWAVAKIMEYQRHAFMRGFVAFQGTLSGLSAWMEGCVPVNGLYDKLPSRQWSWVDPEWTVVGEEKSEGGWAYSDVIDGMYKTEKKRKDRFRRRVWQRRCLYTGRGPWIIVEAPAIRCVEVQKTNADRILVWAVTEKGQVLVRQGVTCGHPQGAIWKHIISDYNITAISVASPTCVWATTMEGRLLRRECTDQTDMECVEVSKVCLSLPKAVYIGFDHEGNVHYCDGTHIVKLERTSLLEFYVSGNIPVQGCTQFSFV</sequence>
<dbReference type="EMBL" id="KN769360">
    <property type="protein sequence ID" value="KIH46401.1"/>
    <property type="molecule type" value="Genomic_DNA"/>
</dbReference>
<dbReference type="SMART" id="SM00694">
    <property type="entry name" value="DysFC"/>
    <property type="match status" value="1"/>
</dbReference>
<dbReference type="OrthoDB" id="72441at2759"/>
<dbReference type="Proteomes" id="UP000054047">
    <property type="component" value="Unassembled WGS sequence"/>
</dbReference>
<protein>
    <submittedName>
        <fullName evidence="2">Propeller</fullName>
    </submittedName>
</protein>
<dbReference type="GO" id="GO:0016020">
    <property type="term" value="C:membrane"/>
    <property type="evidence" value="ECO:0007669"/>
    <property type="project" value="InterPro"/>
</dbReference>
<gene>
    <name evidence="2" type="ORF">ANCDUO_23547</name>
</gene>
<feature type="domain" description="Peroxin/Ferlin" evidence="1">
    <location>
        <begin position="258"/>
        <end position="291"/>
    </location>
</feature>
<keyword evidence="3" id="KW-1185">Reference proteome</keyword>
<evidence type="ECO:0000313" key="3">
    <source>
        <dbReference type="Proteomes" id="UP000054047"/>
    </source>
</evidence>
<dbReference type="AlphaFoldDB" id="A0A0C2FNK5"/>
<dbReference type="PANTHER" id="PTHR23250">
    <property type="entry name" value="DYSFERLIN-RELATED"/>
    <property type="match status" value="1"/>
</dbReference>
<evidence type="ECO:0000259" key="1">
    <source>
        <dbReference type="SMART" id="SM00694"/>
    </source>
</evidence>
<feature type="non-terminal residue" evidence="2">
    <location>
        <position position="1"/>
    </location>
</feature>
<organism evidence="2 3">
    <name type="scientific">Ancylostoma duodenale</name>
    <dbReference type="NCBI Taxonomy" id="51022"/>
    <lineage>
        <taxon>Eukaryota</taxon>
        <taxon>Metazoa</taxon>
        <taxon>Ecdysozoa</taxon>
        <taxon>Nematoda</taxon>
        <taxon>Chromadorea</taxon>
        <taxon>Rhabditida</taxon>
        <taxon>Rhabditina</taxon>
        <taxon>Rhabditomorpha</taxon>
        <taxon>Strongyloidea</taxon>
        <taxon>Ancylostomatidae</taxon>
        <taxon>Ancylostomatinae</taxon>
        <taxon>Ancylostoma</taxon>
    </lineage>
</organism>
<proteinExistence type="predicted"/>
<dbReference type="InterPro" id="IPR051513">
    <property type="entry name" value="Tectonin_beta-prop"/>
</dbReference>
<dbReference type="SMART" id="SM00706">
    <property type="entry name" value="TECPR"/>
    <property type="match status" value="2"/>
</dbReference>
<dbReference type="InterPro" id="IPR006614">
    <property type="entry name" value="Peroxin/Ferlin"/>
</dbReference>
<dbReference type="PANTHER" id="PTHR23250:SF1">
    <property type="entry name" value="TECTONIN BETA-PROPELLER REPEAT-CONTAINING PROTEIN 1"/>
    <property type="match status" value="1"/>
</dbReference>
<reference evidence="2 3" key="1">
    <citation type="submission" date="2013-12" db="EMBL/GenBank/DDBJ databases">
        <title>Draft genome of the parsitic nematode Ancylostoma duodenale.</title>
        <authorList>
            <person name="Mitreva M."/>
        </authorList>
    </citation>
    <scope>NUCLEOTIDE SEQUENCE [LARGE SCALE GENOMIC DNA]</scope>
    <source>
        <strain evidence="2 3">Zhejiang</strain>
    </source>
</reference>